<dbReference type="RefSeq" id="WP_158866290.1">
    <property type="nucleotide sequence ID" value="NZ_CP046401.1"/>
</dbReference>
<dbReference type="AlphaFoldDB" id="A0A6I6JN16"/>
<evidence type="ECO:0000313" key="1">
    <source>
        <dbReference type="EMBL" id="QGY44315.1"/>
    </source>
</evidence>
<dbReference type="KEGG" id="mcos:GM418_11795"/>
<dbReference type="PROSITE" id="PS51257">
    <property type="entry name" value="PROKAR_LIPOPROTEIN"/>
    <property type="match status" value="1"/>
</dbReference>
<reference evidence="1 2" key="1">
    <citation type="submission" date="2019-11" db="EMBL/GenBank/DDBJ databases">
        <authorList>
            <person name="Zheng R.K."/>
            <person name="Sun C.M."/>
        </authorList>
    </citation>
    <scope>NUCLEOTIDE SEQUENCE [LARGE SCALE GENOMIC DNA]</scope>
    <source>
        <strain evidence="1 2">WC007</strain>
    </source>
</reference>
<gene>
    <name evidence="1" type="ORF">GM418_11795</name>
</gene>
<dbReference type="Proteomes" id="UP000428260">
    <property type="component" value="Chromosome"/>
</dbReference>
<organism evidence="1 2">
    <name type="scientific">Maribellus comscasis</name>
    <dbReference type="NCBI Taxonomy" id="2681766"/>
    <lineage>
        <taxon>Bacteria</taxon>
        <taxon>Pseudomonadati</taxon>
        <taxon>Bacteroidota</taxon>
        <taxon>Bacteroidia</taxon>
        <taxon>Marinilabiliales</taxon>
        <taxon>Prolixibacteraceae</taxon>
        <taxon>Maribellus</taxon>
    </lineage>
</organism>
<accession>A0A6I6JN16</accession>
<sequence>MNKLILFFTVFVLAGCVSSNKINEEIVILKTSPENANYSLTIEFFKGKTYNHPSFAIWIEDLEGNFIETLYVTQFVATGKLYTNLTTITSAKEIVRKIIVHLE</sequence>
<dbReference type="EMBL" id="CP046401">
    <property type="protein sequence ID" value="QGY44315.1"/>
    <property type="molecule type" value="Genomic_DNA"/>
</dbReference>
<keyword evidence="2" id="KW-1185">Reference proteome</keyword>
<name>A0A6I6JN16_9BACT</name>
<protein>
    <submittedName>
        <fullName evidence="1">Uncharacterized protein</fullName>
    </submittedName>
</protein>
<proteinExistence type="predicted"/>
<evidence type="ECO:0000313" key="2">
    <source>
        <dbReference type="Proteomes" id="UP000428260"/>
    </source>
</evidence>